<protein>
    <recommendedName>
        <fullName evidence="9">Homeobox protein Hox-D1</fullName>
    </recommendedName>
</protein>
<gene>
    <name evidence="15" type="primary">LOC129346581</name>
</gene>
<keyword evidence="4 10" id="KW-0238">DNA-binding</keyword>
<comment type="subcellular location">
    <subcellularLocation>
        <location evidence="1 10 11">Nucleus</location>
    </subcellularLocation>
</comment>
<dbReference type="RefSeq" id="XP_054859896.1">
    <property type="nucleotide sequence ID" value="XM_055003921.1"/>
</dbReference>
<feature type="DNA-binding region" description="Homeobox" evidence="10">
    <location>
        <begin position="214"/>
        <end position="273"/>
    </location>
</feature>
<feature type="region of interest" description="Disordered" evidence="12">
    <location>
        <begin position="272"/>
        <end position="315"/>
    </location>
</feature>
<accession>A0AA97KPX1</accession>
<feature type="region of interest" description="Disordered" evidence="12">
    <location>
        <begin position="16"/>
        <end position="77"/>
    </location>
</feature>
<dbReference type="GeneID" id="129346581"/>
<keyword evidence="6" id="KW-0804">Transcription</keyword>
<dbReference type="SMART" id="SM00389">
    <property type="entry name" value="HOX"/>
    <property type="match status" value="1"/>
</dbReference>
<proteinExistence type="inferred from homology"/>
<feature type="domain" description="Homeobox" evidence="13">
    <location>
        <begin position="212"/>
        <end position="272"/>
    </location>
</feature>
<evidence type="ECO:0000259" key="13">
    <source>
        <dbReference type="PROSITE" id="PS50071"/>
    </source>
</evidence>
<dbReference type="SUPFAM" id="SSF46689">
    <property type="entry name" value="Homeodomain-like"/>
    <property type="match status" value="1"/>
</dbReference>
<dbReference type="PROSITE" id="PS50071">
    <property type="entry name" value="HOMEOBOX_2"/>
    <property type="match status" value="1"/>
</dbReference>
<dbReference type="Proteomes" id="UP001190640">
    <property type="component" value="Chromosome 19"/>
</dbReference>
<dbReference type="KEGG" id="emc:129346581"/>
<evidence type="ECO:0000256" key="6">
    <source>
        <dbReference type="ARBA" id="ARBA00023163"/>
    </source>
</evidence>
<evidence type="ECO:0000256" key="1">
    <source>
        <dbReference type="ARBA" id="ARBA00004123"/>
    </source>
</evidence>
<dbReference type="InterPro" id="IPR009057">
    <property type="entry name" value="Homeodomain-like_sf"/>
</dbReference>
<evidence type="ECO:0000313" key="14">
    <source>
        <dbReference type="Proteomes" id="UP001190640"/>
    </source>
</evidence>
<dbReference type="InterPro" id="IPR001356">
    <property type="entry name" value="HD"/>
</dbReference>
<dbReference type="Gene3D" id="1.10.10.60">
    <property type="entry name" value="Homeodomain-like"/>
    <property type="match status" value="1"/>
</dbReference>
<reference evidence="15" key="1">
    <citation type="submission" date="2025-08" db="UniProtKB">
        <authorList>
            <consortium name="RefSeq"/>
        </authorList>
    </citation>
    <scope>IDENTIFICATION</scope>
    <source>
        <tissue evidence="15">Blood</tissue>
    </source>
</reference>
<evidence type="ECO:0000256" key="4">
    <source>
        <dbReference type="ARBA" id="ARBA00023125"/>
    </source>
</evidence>
<dbReference type="GO" id="GO:0000978">
    <property type="term" value="F:RNA polymerase II cis-regulatory region sequence-specific DNA binding"/>
    <property type="evidence" value="ECO:0007669"/>
    <property type="project" value="TreeGrafter"/>
</dbReference>
<evidence type="ECO:0000256" key="11">
    <source>
        <dbReference type="RuleBase" id="RU000682"/>
    </source>
</evidence>
<dbReference type="CDD" id="cd00086">
    <property type="entry name" value="homeodomain"/>
    <property type="match status" value="1"/>
</dbReference>
<feature type="compositionally biased region" description="Low complexity" evidence="12">
    <location>
        <begin position="124"/>
        <end position="143"/>
    </location>
</feature>
<organism evidence="14 15">
    <name type="scientific">Eublepharis macularius</name>
    <name type="common">Leopard gecko</name>
    <name type="synonym">Cyrtodactylus macularius</name>
    <dbReference type="NCBI Taxonomy" id="481883"/>
    <lineage>
        <taxon>Eukaryota</taxon>
        <taxon>Metazoa</taxon>
        <taxon>Chordata</taxon>
        <taxon>Craniata</taxon>
        <taxon>Vertebrata</taxon>
        <taxon>Euteleostomi</taxon>
        <taxon>Lepidosauria</taxon>
        <taxon>Squamata</taxon>
        <taxon>Bifurcata</taxon>
        <taxon>Gekkota</taxon>
        <taxon>Eublepharidae</taxon>
        <taxon>Eublepharinae</taxon>
        <taxon>Eublepharis</taxon>
    </lineage>
</organism>
<dbReference type="PANTHER" id="PTHR45946">
    <property type="entry name" value="HOMEOBOX PROTEIN ROUGH-RELATED"/>
    <property type="match status" value="1"/>
</dbReference>
<evidence type="ECO:0000256" key="3">
    <source>
        <dbReference type="ARBA" id="ARBA00023015"/>
    </source>
</evidence>
<dbReference type="AlphaFoldDB" id="A0AA97KPX1"/>
<evidence type="ECO:0000256" key="10">
    <source>
        <dbReference type="PROSITE-ProRule" id="PRU00108"/>
    </source>
</evidence>
<dbReference type="GO" id="GO:0005634">
    <property type="term" value="C:nucleus"/>
    <property type="evidence" value="ECO:0007669"/>
    <property type="project" value="UniProtKB-SubCell"/>
</dbReference>
<keyword evidence="3" id="KW-0805">Transcription regulation</keyword>
<dbReference type="InterPro" id="IPR020479">
    <property type="entry name" value="HD_metazoa"/>
</dbReference>
<dbReference type="PANTHER" id="PTHR45946:SF1">
    <property type="entry name" value="HOMEOBOX PROTEIN HOX-D1"/>
    <property type="match status" value="1"/>
</dbReference>
<evidence type="ECO:0000256" key="9">
    <source>
        <dbReference type="ARBA" id="ARBA00040128"/>
    </source>
</evidence>
<keyword evidence="5 10" id="KW-0371">Homeobox</keyword>
<dbReference type="Pfam" id="PF00046">
    <property type="entry name" value="Homeodomain"/>
    <property type="match status" value="1"/>
</dbReference>
<dbReference type="PRINTS" id="PR00024">
    <property type="entry name" value="HOMEOBOX"/>
</dbReference>
<evidence type="ECO:0000256" key="5">
    <source>
        <dbReference type="ARBA" id="ARBA00023155"/>
    </source>
</evidence>
<dbReference type="InterPro" id="IPR017970">
    <property type="entry name" value="Homeobox_CS"/>
</dbReference>
<evidence type="ECO:0000256" key="12">
    <source>
        <dbReference type="SAM" id="MobiDB-lite"/>
    </source>
</evidence>
<feature type="compositionally biased region" description="Polar residues" evidence="12">
    <location>
        <begin position="285"/>
        <end position="315"/>
    </location>
</feature>
<sequence>MSYRPLVEVWGRGRLVGTLSGGQGSLGSETGRDRHGAAGLPQAQRPPPAEPPLHHRPTPPSPLGRRGGTFPASGCSPNYLPAFPPSYGEGDFSAATSTSASSSGLPGPPFGARLMDLTYSRCPEGLLLRSPPPGSSGASPIAPEGRRGGPPRLEVDGTAATFEWMKVRRNPPRRTGECLRRAAPGSNWTRRWRARAQAAPAVKSHSTPTKTIVSASPRTNFTTKQLTELEKEFHFNKYLSRAQRVEIASALHLNEAQVKIWFQNRRMKQKKREKERPFWGAAVSCNGQASSSSDRSELISTTSPRKNNEGTTPSL</sequence>
<name>A0AA97KPX1_EUBMA</name>
<evidence type="ECO:0000256" key="7">
    <source>
        <dbReference type="ARBA" id="ARBA00023242"/>
    </source>
</evidence>
<evidence type="ECO:0000313" key="15">
    <source>
        <dbReference type="RefSeq" id="XP_054859896.1"/>
    </source>
</evidence>
<keyword evidence="14" id="KW-1185">Reference proteome</keyword>
<dbReference type="GO" id="GO:0000981">
    <property type="term" value="F:DNA-binding transcription factor activity, RNA polymerase II-specific"/>
    <property type="evidence" value="ECO:0007669"/>
    <property type="project" value="InterPro"/>
</dbReference>
<keyword evidence="2" id="KW-0217">Developmental protein</keyword>
<comment type="similarity">
    <text evidence="8">Belongs to the Antp homeobox family. Labial subfamily.</text>
</comment>
<keyword evidence="7 10" id="KW-0539">Nucleus</keyword>
<evidence type="ECO:0000256" key="8">
    <source>
        <dbReference type="ARBA" id="ARBA00029448"/>
    </source>
</evidence>
<feature type="region of interest" description="Disordered" evidence="12">
    <location>
        <begin position="124"/>
        <end position="154"/>
    </location>
</feature>
<evidence type="ECO:0000256" key="2">
    <source>
        <dbReference type="ARBA" id="ARBA00022473"/>
    </source>
</evidence>
<dbReference type="InterPro" id="IPR046327">
    <property type="entry name" value="HXA1/B1/D1"/>
</dbReference>
<dbReference type="PROSITE" id="PS00027">
    <property type="entry name" value="HOMEOBOX_1"/>
    <property type="match status" value="1"/>
</dbReference>